<dbReference type="InterPro" id="IPR007627">
    <property type="entry name" value="RNA_pol_sigma70_r2"/>
</dbReference>
<dbReference type="Gene3D" id="1.20.120.1810">
    <property type="match status" value="1"/>
</dbReference>
<dbReference type="Pfam" id="PF04542">
    <property type="entry name" value="Sigma70_r2"/>
    <property type="match status" value="1"/>
</dbReference>
<name>D1VSR9_9FIRM</name>
<dbReference type="GO" id="GO:0003700">
    <property type="term" value="F:DNA-binding transcription factor activity"/>
    <property type="evidence" value="ECO:0007669"/>
    <property type="project" value="InterPro"/>
</dbReference>
<feature type="domain" description="RNA polymerase sigma-70 region 2" evidence="1">
    <location>
        <begin position="44"/>
        <end position="89"/>
    </location>
</feature>
<dbReference type="NCBIfam" id="TIGR02937">
    <property type="entry name" value="sigma70-ECF"/>
    <property type="match status" value="1"/>
</dbReference>
<dbReference type="PANTHER" id="PTHR30603:SF60">
    <property type="entry name" value="RNA POLYMERASE SIGMA FACTOR RPOD"/>
    <property type="match status" value="1"/>
</dbReference>
<dbReference type="InterPro" id="IPR014284">
    <property type="entry name" value="RNA_pol_sigma-70_dom"/>
</dbReference>
<keyword evidence="3" id="KW-1185">Reference proteome</keyword>
<dbReference type="InterPro" id="IPR013325">
    <property type="entry name" value="RNA_pol_sigma_r2"/>
</dbReference>
<dbReference type="SUPFAM" id="SSF88946">
    <property type="entry name" value="Sigma2 domain of RNA polymerase sigma factors"/>
    <property type="match status" value="1"/>
</dbReference>
<dbReference type="EMBL" id="ADDO01000023">
    <property type="protein sequence ID" value="EFA90444.1"/>
    <property type="molecule type" value="Genomic_DNA"/>
</dbReference>
<organism evidence="2 3">
    <name type="scientific">Peptoniphilus lacrimalis 315-B</name>
    <dbReference type="NCBI Taxonomy" id="596330"/>
    <lineage>
        <taxon>Bacteria</taxon>
        <taxon>Bacillati</taxon>
        <taxon>Bacillota</taxon>
        <taxon>Tissierellia</taxon>
        <taxon>Tissierellales</taxon>
        <taxon>Peptoniphilaceae</taxon>
        <taxon>Peptoniphilus</taxon>
    </lineage>
</organism>
<dbReference type="GO" id="GO:0006352">
    <property type="term" value="P:DNA-templated transcription initiation"/>
    <property type="evidence" value="ECO:0007669"/>
    <property type="project" value="InterPro"/>
</dbReference>
<proteinExistence type="predicted"/>
<dbReference type="Proteomes" id="UP000005711">
    <property type="component" value="Unassembled WGS sequence"/>
</dbReference>
<dbReference type="eggNOG" id="COG1191">
    <property type="taxonomic scope" value="Bacteria"/>
</dbReference>
<evidence type="ECO:0000313" key="3">
    <source>
        <dbReference type="Proteomes" id="UP000005711"/>
    </source>
</evidence>
<evidence type="ECO:0000259" key="1">
    <source>
        <dbReference type="Pfam" id="PF04542"/>
    </source>
</evidence>
<accession>D1VSR9</accession>
<dbReference type="InterPro" id="IPR050239">
    <property type="entry name" value="Sigma-70_RNA_pol_init_factors"/>
</dbReference>
<dbReference type="PANTHER" id="PTHR30603">
    <property type="entry name" value="RNA POLYMERASE SIGMA FACTOR RPO"/>
    <property type="match status" value="1"/>
</dbReference>
<protein>
    <submittedName>
        <fullName evidence="2">Sigma-70 region 2</fullName>
    </submittedName>
</protein>
<dbReference type="InterPro" id="IPR013324">
    <property type="entry name" value="RNA_pol_sigma_r3/r4-like"/>
</dbReference>
<reference evidence="2 3" key="1">
    <citation type="submission" date="2009-12" db="EMBL/GenBank/DDBJ databases">
        <title>Genome Sequence of Peptoniphilus lacrimalis 315-B.</title>
        <authorList>
            <person name="Durkin A.S."/>
            <person name="Madupu R."/>
            <person name="Torralba M."/>
            <person name="Methe B."/>
            <person name="Sutton G."/>
            <person name="Strausberg R.L."/>
            <person name="Nelson K.E."/>
        </authorList>
    </citation>
    <scope>NUCLEOTIDE SEQUENCE [LARGE SCALE GENOMIC DNA]</scope>
    <source>
        <strain evidence="2 3">315-B</strain>
    </source>
</reference>
<dbReference type="AlphaFoldDB" id="D1VSR9"/>
<comment type="caution">
    <text evidence="2">The sequence shown here is derived from an EMBL/GenBank/DDBJ whole genome shotgun (WGS) entry which is preliminary data.</text>
</comment>
<evidence type="ECO:0000313" key="2">
    <source>
        <dbReference type="EMBL" id="EFA90444.1"/>
    </source>
</evidence>
<gene>
    <name evidence="2" type="ORF">HMPREF0628_1073</name>
</gene>
<sequence>MKDNNNLFERYSKNKNDISLRNKIVLDNLSLVPYTINHYHLFIDGVHDYEEMLQDGYIALIKAVESFDYRLGFKFSSYAIKCILSLTRTRIDYNKDLSLNTPINEGAETEIEMIDTIEDESIDIEKDIINENFYREIKKNLSFNLNDIELKIIKAIYGIDQEVRSYKDLSFILDLDINYLKKIKRQAENKIRKSSYFKKLYNERDPISYYPKMMFDNDKSSPTNKINSPVERIVIEKQEQERYIIKNTLKHIKSTS</sequence>
<dbReference type="SUPFAM" id="SSF88659">
    <property type="entry name" value="Sigma3 and sigma4 domains of RNA polymerase sigma factors"/>
    <property type="match status" value="1"/>
</dbReference>